<gene>
    <name evidence="2" type="ORF">ZEAMMB73_Zm00001d045318</name>
</gene>
<dbReference type="AlphaFoldDB" id="A0A1D6NV87"/>
<evidence type="ECO:0000313" key="2">
    <source>
        <dbReference type="EMBL" id="AQL02039.1"/>
    </source>
</evidence>
<accession>A0A1D6NV87</accession>
<dbReference type="SMR" id="A0A1D6NV87"/>
<reference evidence="2" key="1">
    <citation type="submission" date="2015-12" db="EMBL/GenBank/DDBJ databases">
        <title>Update maize B73 reference genome by single molecule sequencing technologies.</title>
        <authorList>
            <consortium name="Maize Genome Sequencing Project"/>
            <person name="Ware D."/>
        </authorList>
    </citation>
    <scope>NUCLEOTIDE SEQUENCE</scope>
    <source>
        <tissue evidence="2">Seedling</tissue>
    </source>
</reference>
<dbReference type="InterPro" id="IPR006598">
    <property type="entry name" value="CAP10"/>
</dbReference>
<dbReference type="OMA" id="RSWESEY"/>
<dbReference type="PANTHER" id="PTHR12203">
    <property type="entry name" value="KDEL LYS-ASP-GLU-LEU CONTAINING - RELATED"/>
    <property type="match status" value="1"/>
</dbReference>
<dbReference type="PaxDb" id="4577-GRMZM2G307495_P01"/>
<dbReference type="eggNOG" id="KOG2458">
    <property type="taxonomic scope" value="Eukaryota"/>
</dbReference>
<sequence>MCKSINFAVGWGNEHPVQAQLIGEQGSRFVREELSMDYVYDYMMHLLTEYAGLLRYKPAVPEKAVEICTESVACPAQSLHRDCMMDSMESHVAGFDLCTLPPPFTDEEAKAIADREAEVLRKVEKMED</sequence>
<name>A0A1D6NV87_MAIZE</name>
<dbReference type="EMBL" id="CM000785">
    <property type="protein sequence ID" value="AQL02039.1"/>
    <property type="molecule type" value="Genomic_DNA"/>
</dbReference>
<dbReference type="STRING" id="4577.A0A1D6NV87"/>
<evidence type="ECO:0000259" key="1">
    <source>
        <dbReference type="Pfam" id="PF05686"/>
    </source>
</evidence>
<dbReference type="InterPro" id="IPR051091">
    <property type="entry name" value="O-Glucosyltr/Glycosyltrsf_90"/>
</dbReference>
<dbReference type="InParanoid" id="A0A1D6NV87"/>
<organism evidence="2">
    <name type="scientific">Zea mays</name>
    <name type="common">Maize</name>
    <dbReference type="NCBI Taxonomy" id="4577"/>
    <lineage>
        <taxon>Eukaryota</taxon>
        <taxon>Viridiplantae</taxon>
        <taxon>Streptophyta</taxon>
        <taxon>Embryophyta</taxon>
        <taxon>Tracheophyta</taxon>
        <taxon>Spermatophyta</taxon>
        <taxon>Magnoliopsida</taxon>
        <taxon>Liliopsida</taxon>
        <taxon>Poales</taxon>
        <taxon>Poaceae</taxon>
        <taxon>PACMAD clade</taxon>
        <taxon>Panicoideae</taxon>
        <taxon>Andropogonodae</taxon>
        <taxon>Andropogoneae</taxon>
        <taxon>Tripsacinae</taxon>
        <taxon>Zea</taxon>
    </lineage>
</organism>
<feature type="domain" description="Glycosyl transferase CAP10" evidence="1">
    <location>
        <begin position="2"/>
        <end position="127"/>
    </location>
</feature>
<protein>
    <submittedName>
        <fullName evidence="2">Downstream target of AGL15 2</fullName>
    </submittedName>
</protein>
<dbReference type="Pfam" id="PF05686">
    <property type="entry name" value="Glyco_transf_90"/>
    <property type="match status" value="1"/>
</dbReference>
<proteinExistence type="predicted"/>
<dbReference type="PANTHER" id="PTHR12203:SF70">
    <property type="entry name" value="OS06G0152700 PROTEIN"/>
    <property type="match status" value="1"/>
</dbReference>